<keyword evidence="11" id="KW-1185">Reference proteome</keyword>
<proteinExistence type="inferred from homology"/>
<dbReference type="eggNOG" id="COG1960">
    <property type="taxonomic scope" value="Bacteria"/>
</dbReference>
<sequence length="615" mass="67332">MLSRIVRCGSISQLFRRSRMPPIIGIIRSLGRSLHRMSQATSSSTPPEIPARSRGLTKLDSARYKLEASPLFQVASQGNFRSLVPADLHAPQEVDSGWKAAFESIVETLRQSREANSLLGPDGRTSIELITKLGTLGLWGCSADRSELAESTSAAPIPRRACHWSEFFPLLTRLATIAKPVAGLASIHHTIGTLRAVDSFGTPDQRRRFLPRLTSGETLSAMAMTEPAAGSDLSAIRTTAVRQGEFLVISGEKCFITSLAHGRIATLIARESDRLIAAILPIPAHDSAELSLSTYALHPLKHSYNQGLWLREFRLPLKDVLPTENRSGLSVAYYGLNYGRVAVSSLAAGYLRSLLADMLPWSRHRKTFGQAIALRPLVKHRMARVASLLVACDALVQYCGGLHDSEYRVELEAIVAKVFATEAVKEAAIDLALKTHGGRALLVGHPVGDSLHDYLASTIYEGEGDLLCLSLGRSLAAAILVPRLEIPSPANSEKNPEETGDRLLEIWRRDFVKLLAADRTPWEGSQVQLVRLARRFMQLTAARLTLLKAAKSECEITRLAGELFAETLFAAELRETESRELIARSEQLADLIVATGWHALRDTQPAAMMFSYANA</sequence>
<dbReference type="SUPFAM" id="SSF56645">
    <property type="entry name" value="Acyl-CoA dehydrogenase NM domain-like"/>
    <property type="match status" value="1"/>
</dbReference>
<evidence type="ECO:0000259" key="8">
    <source>
        <dbReference type="Pfam" id="PF00441"/>
    </source>
</evidence>
<dbReference type="STRING" id="530564.Psta_2580"/>
<dbReference type="InterPro" id="IPR037069">
    <property type="entry name" value="AcylCoA_DH/ox_N_sf"/>
</dbReference>
<protein>
    <recommendedName>
        <fullName evidence="3">Medium-chain specific acyl-CoA dehydrogenase, mitochondrial</fullName>
    </recommendedName>
</protein>
<evidence type="ECO:0000256" key="4">
    <source>
        <dbReference type="ARBA" id="ARBA00022630"/>
    </source>
</evidence>
<dbReference type="HOGENOM" id="CLU_444008_0_0_0"/>
<dbReference type="InterPro" id="IPR036250">
    <property type="entry name" value="AcylCo_DH-like_C"/>
</dbReference>
<keyword evidence="5 7" id="KW-0274">FAD</keyword>
<dbReference type="AlphaFoldDB" id="D2R5R7"/>
<dbReference type="InterPro" id="IPR009075">
    <property type="entry name" value="AcylCo_DH/oxidase_C"/>
</dbReference>
<evidence type="ECO:0000313" key="11">
    <source>
        <dbReference type="Proteomes" id="UP000001887"/>
    </source>
</evidence>
<feature type="domain" description="Acyl-CoA dehydrogenase/oxidase C-terminal" evidence="8">
    <location>
        <begin position="327"/>
        <end position="475"/>
    </location>
</feature>
<dbReference type="KEGG" id="psl:Psta_2580"/>
<evidence type="ECO:0000256" key="6">
    <source>
        <dbReference type="ARBA" id="ARBA00023002"/>
    </source>
</evidence>
<reference evidence="10 11" key="1">
    <citation type="journal article" date="2009" name="Stand. Genomic Sci.">
        <title>Complete genome sequence of Pirellula staleyi type strain (ATCC 27377).</title>
        <authorList>
            <person name="Clum A."/>
            <person name="Tindall B.J."/>
            <person name="Sikorski J."/>
            <person name="Ivanova N."/>
            <person name="Mavrommatis K."/>
            <person name="Lucas S."/>
            <person name="Glavina del Rio T."/>
            <person name="Nolan M."/>
            <person name="Chen F."/>
            <person name="Tice H."/>
            <person name="Pitluck S."/>
            <person name="Cheng J.F."/>
            <person name="Chertkov O."/>
            <person name="Brettin T."/>
            <person name="Han C."/>
            <person name="Detter J.C."/>
            <person name="Kuske C."/>
            <person name="Bruce D."/>
            <person name="Goodwin L."/>
            <person name="Ovchinikova G."/>
            <person name="Pati A."/>
            <person name="Mikhailova N."/>
            <person name="Chen A."/>
            <person name="Palaniappan K."/>
            <person name="Land M."/>
            <person name="Hauser L."/>
            <person name="Chang Y.J."/>
            <person name="Jeffries C.D."/>
            <person name="Chain P."/>
            <person name="Rohde M."/>
            <person name="Goker M."/>
            <person name="Bristow J."/>
            <person name="Eisen J.A."/>
            <person name="Markowitz V."/>
            <person name="Hugenholtz P."/>
            <person name="Kyrpides N.C."/>
            <person name="Klenk H.P."/>
            <person name="Lapidus A."/>
        </authorList>
    </citation>
    <scope>NUCLEOTIDE SEQUENCE [LARGE SCALE GENOMIC DNA]</scope>
    <source>
        <strain evidence="11">ATCC 27377 / DSM 6068 / ICPB 4128</strain>
    </source>
</reference>
<dbReference type="Pfam" id="PF02770">
    <property type="entry name" value="Acyl-CoA_dh_M"/>
    <property type="match status" value="1"/>
</dbReference>
<dbReference type="Gene3D" id="2.40.110.10">
    <property type="entry name" value="Butyryl-CoA Dehydrogenase, subunit A, domain 2"/>
    <property type="match status" value="1"/>
</dbReference>
<dbReference type="CDD" id="cd00567">
    <property type="entry name" value="ACAD"/>
    <property type="match status" value="1"/>
</dbReference>
<dbReference type="GO" id="GO:0003995">
    <property type="term" value="F:acyl-CoA dehydrogenase activity"/>
    <property type="evidence" value="ECO:0007669"/>
    <property type="project" value="InterPro"/>
</dbReference>
<evidence type="ECO:0000256" key="7">
    <source>
        <dbReference type="RuleBase" id="RU362125"/>
    </source>
</evidence>
<evidence type="ECO:0000256" key="5">
    <source>
        <dbReference type="ARBA" id="ARBA00022827"/>
    </source>
</evidence>
<dbReference type="GO" id="GO:0005737">
    <property type="term" value="C:cytoplasm"/>
    <property type="evidence" value="ECO:0007669"/>
    <property type="project" value="TreeGrafter"/>
</dbReference>
<organism evidence="10 11">
    <name type="scientific">Pirellula staleyi (strain ATCC 27377 / DSM 6068 / ICPB 4128)</name>
    <name type="common">Pirella staleyi</name>
    <dbReference type="NCBI Taxonomy" id="530564"/>
    <lineage>
        <taxon>Bacteria</taxon>
        <taxon>Pseudomonadati</taxon>
        <taxon>Planctomycetota</taxon>
        <taxon>Planctomycetia</taxon>
        <taxon>Pirellulales</taxon>
        <taxon>Pirellulaceae</taxon>
        <taxon>Pirellula</taxon>
    </lineage>
</organism>
<comment type="similarity">
    <text evidence="2 7">Belongs to the acyl-CoA dehydrogenase family.</text>
</comment>
<dbReference type="GO" id="GO:0050660">
    <property type="term" value="F:flavin adenine dinucleotide binding"/>
    <property type="evidence" value="ECO:0007669"/>
    <property type="project" value="InterPro"/>
</dbReference>
<keyword evidence="6 7" id="KW-0560">Oxidoreductase</keyword>
<dbReference type="InterPro" id="IPR050741">
    <property type="entry name" value="Acyl-CoA_dehydrogenase"/>
</dbReference>
<dbReference type="InterPro" id="IPR009100">
    <property type="entry name" value="AcylCoA_DH/oxidase_NM_dom_sf"/>
</dbReference>
<dbReference type="InterPro" id="IPR006089">
    <property type="entry name" value="Acyl-CoA_DH_CS"/>
</dbReference>
<dbReference type="GO" id="GO:0033539">
    <property type="term" value="P:fatty acid beta-oxidation using acyl-CoA dehydrogenase"/>
    <property type="evidence" value="ECO:0007669"/>
    <property type="project" value="TreeGrafter"/>
</dbReference>
<dbReference type="PANTHER" id="PTHR48083">
    <property type="entry name" value="MEDIUM-CHAIN SPECIFIC ACYL-COA DEHYDROGENASE, MITOCHONDRIAL-RELATED"/>
    <property type="match status" value="1"/>
</dbReference>
<name>D2R5R7_PIRSD</name>
<evidence type="ECO:0000259" key="9">
    <source>
        <dbReference type="Pfam" id="PF02770"/>
    </source>
</evidence>
<dbReference type="Pfam" id="PF00441">
    <property type="entry name" value="Acyl-CoA_dh_1"/>
    <property type="match status" value="1"/>
</dbReference>
<comment type="cofactor">
    <cofactor evidence="1 7">
        <name>FAD</name>
        <dbReference type="ChEBI" id="CHEBI:57692"/>
    </cofactor>
</comment>
<dbReference type="Gene3D" id="1.10.540.10">
    <property type="entry name" value="Acyl-CoA dehydrogenase/oxidase, N-terminal domain"/>
    <property type="match status" value="1"/>
</dbReference>
<keyword evidence="4 7" id="KW-0285">Flavoprotein</keyword>
<dbReference type="Gene3D" id="1.20.140.10">
    <property type="entry name" value="Butyryl-CoA Dehydrogenase, subunit A, domain 3"/>
    <property type="match status" value="1"/>
</dbReference>
<dbReference type="PROSITE" id="PS00072">
    <property type="entry name" value="ACYL_COA_DH_1"/>
    <property type="match status" value="1"/>
</dbReference>
<evidence type="ECO:0000256" key="1">
    <source>
        <dbReference type="ARBA" id="ARBA00001974"/>
    </source>
</evidence>
<evidence type="ECO:0000256" key="2">
    <source>
        <dbReference type="ARBA" id="ARBA00009347"/>
    </source>
</evidence>
<feature type="domain" description="Acyl-CoA oxidase/dehydrogenase middle" evidence="9">
    <location>
        <begin position="221"/>
        <end position="272"/>
    </location>
</feature>
<dbReference type="EMBL" id="CP001848">
    <property type="protein sequence ID" value="ADB17249.1"/>
    <property type="molecule type" value="Genomic_DNA"/>
</dbReference>
<dbReference type="InterPro" id="IPR046373">
    <property type="entry name" value="Acyl-CoA_Oxase/DH_mid-dom_sf"/>
</dbReference>
<dbReference type="SUPFAM" id="SSF47203">
    <property type="entry name" value="Acyl-CoA dehydrogenase C-terminal domain-like"/>
    <property type="match status" value="1"/>
</dbReference>
<dbReference type="PANTHER" id="PTHR48083:SF2">
    <property type="entry name" value="MEDIUM-CHAIN SPECIFIC ACYL-COA DEHYDROGENASE, MITOCHONDRIAL"/>
    <property type="match status" value="1"/>
</dbReference>
<accession>D2R5R7</accession>
<dbReference type="InterPro" id="IPR006091">
    <property type="entry name" value="Acyl-CoA_Oxase/DH_mid-dom"/>
</dbReference>
<evidence type="ECO:0000256" key="3">
    <source>
        <dbReference type="ARBA" id="ARBA00019125"/>
    </source>
</evidence>
<evidence type="ECO:0000313" key="10">
    <source>
        <dbReference type="EMBL" id="ADB17249.1"/>
    </source>
</evidence>
<dbReference type="Proteomes" id="UP000001887">
    <property type="component" value="Chromosome"/>
</dbReference>
<gene>
    <name evidence="10" type="ordered locus">Psta_2580</name>
</gene>